<evidence type="ECO:0000256" key="5">
    <source>
        <dbReference type="ARBA" id="ARBA00023004"/>
    </source>
</evidence>
<evidence type="ECO:0000313" key="6">
    <source>
        <dbReference type="EMBL" id="VVV56540.1"/>
    </source>
</evidence>
<reference evidence="6" key="1">
    <citation type="submission" date="2019-09" db="EMBL/GenBank/DDBJ databases">
        <authorList>
            <person name="Zhang L."/>
        </authorList>
    </citation>
    <scope>NUCLEOTIDE SEQUENCE</scope>
</reference>
<dbReference type="GO" id="GO:0005506">
    <property type="term" value="F:iron ion binding"/>
    <property type="evidence" value="ECO:0007669"/>
    <property type="project" value="InterPro"/>
</dbReference>
<dbReference type="GO" id="GO:0004497">
    <property type="term" value="F:monooxygenase activity"/>
    <property type="evidence" value="ECO:0007669"/>
    <property type="project" value="InterPro"/>
</dbReference>
<dbReference type="Gene3D" id="1.10.630.10">
    <property type="entry name" value="Cytochrome P450"/>
    <property type="match status" value="1"/>
</dbReference>
<evidence type="ECO:0000256" key="4">
    <source>
        <dbReference type="ARBA" id="ARBA00023002"/>
    </source>
</evidence>
<keyword evidence="4" id="KW-0560">Oxidoreductase</keyword>
<accession>A0A5K0WTR1</accession>
<organism evidence="6">
    <name type="scientific">Nymphaea colorata</name>
    <name type="common">pocket water lily</name>
    <dbReference type="NCBI Taxonomy" id="210225"/>
    <lineage>
        <taxon>Eukaryota</taxon>
        <taxon>Viridiplantae</taxon>
        <taxon>Streptophyta</taxon>
        <taxon>Embryophyta</taxon>
        <taxon>Tracheophyta</taxon>
        <taxon>Spermatophyta</taxon>
        <taxon>Magnoliopsida</taxon>
        <taxon>Nymphaeales</taxon>
        <taxon>Nymphaeaceae</taxon>
        <taxon>Nymphaea</taxon>
    </lineage>
</organism>
<evidence type="ECO:0000256" key="3">
    <source>
        <dbReference type="ARBA" id="ARBA00022723"/>
    </source>
</evidence>
<keyword evidence="2" id="KW-0349">Heme</keyword>
<keyword evidence="5" id="KW-0408">Iron</keyword>
<keyword evidence="3" id="KW-0479">Metal-binding</keyword>
<dbReference type="GO" id="GO:0016705">
    <property type="term" value="F:oxidoreductase activity, acting on paired donors, with incorporation or reduction of molecular oxygen"/>
    <property type="evidence" value="ECO:0007669"/>
    <property type="project" value="InterPro"/>
</dbReference>
<name>A0A5K0WTR1_9MAGN</name>
<dbReference type="GO" id="GO:0020037">
    <property type="term" value="F:heme binding"/>
    <property type="evidence" value="ECO:0007669"/>
    <property type="project" value="InterPro"/>
</dbReference>
<dbReference type="Gramene" id="NC10G0143790.1">
    <property type="protein sequence ID" value="NC10G0143790.1:cds"/>
    <property type="gene ID" value="NC10G0143790"/>
</dbReference>
<gene>
    <name evidence="6" type="ORF">NYM_LOCUS4469</name>
</gene>
<evidence type="ECO:0000256" key="1">
    <source>
        <dbReference type="ARBA" id="ARBA00010617"/>
    </source>
</evidence>
<proteinExistence type="inferred from homology"/>
<dbReference type="PANTHER" id="PTHR47944:SF16">
    <property type="entry name" value="CYTOCHROME P450 FAMILY 1 SUBFAMILY A POLYPEPTIDE 1"/>
    <property type="match status" value="1"/>
</dbReference>
<dbReference type="InterPro" id="IPR036396">
    <property type="entry name" value="Cyt_P450_sf"/>
</dbReference>
<dbReference type="EMBL" id="LR721775">
    <property type="protein sequence ID" value="VVV56540.1"/>
    <property type="molecule type" value="Genomic_DNA"/>
</dbReference>
<dbReference type="SUPFAM" id="SSF48264">
    <property type="entry name" value="Cytochrome P450"/>
    <property type="match status" value="1"/>
</dbReference>
<dbReference type="PANTHER" id="PTHR47944">
    <property type="entry name" value="CYTOCHROME P450 98A9"/>
    <property type="match status" value="1"/>
</dbReference>
<protein>
    <submittedName>
        <fullName evidence="6">Uncharacterized protein</fullName>
    </submittedName>
</protein>
<evidence type="ECO:0000256" key="2">
    <source>
        <dbReference type="ARBA" id="ARBA00022617"/>
    </source>
</evidence>
<comment type="similarity">
    <text evidence="1">Belongs to the cytochrome P450 family.</text>
</comment>
<sequence length="64" mass="7416">MSIAQFELRWAMGTERLVKESDIQQLPLMKETLRLHPPVLLLIPHRAYATTEQASPSLRTLKFL</sequence>
<dbReference type="AlphaFoldDB" id="A0A5K0WTR1"/>